<keyword evidence="5" id="KW-1185">Reference proteome</keyword>
<feature type="domain" description="C3H1-type" evidence="3">
    <location>
        <begin position="486"/>
        <end position="513"/>
    </location>
</feature>
<evidence type="ECO:0000313" key="5">
    <source>
        <dbReference type="Proteomes" id="UP001066276"/>
    </source>
</evidence>
<dbReference type="PANTHER" id="PTHR35558:SF1">
    <property type="entry name" value="ENDONUCLEASE_EXONUCLEASE_PHOSPHATASE DOMAIN-CONTAINING PROTEIN"/>
    <property type="match status" value="1"/>
</dbReference>
<keyword evidence="1" id="KW-0479">Metal-binding</keyword>
<keyword evidence="1" id="KW-0863">Zinc-finger</keyword>
<name>A0AAV7PBY1_PLEWA</name>
<organism evidence="4 5">
    <name type="scientific">Pleurodeles waltl</name>
    <name type="common">Iberian ribbed newt</name>
    <dbReference type="NCBI Taxonomy" id="8319"/>
    <lineage>
        <taxon>Eukaryota</taxon>
        <taxon>Metazoa</taxon>
        <taxon>Chordata</taxon>
        <taxon>Craniata</taxon>
        <taxon>Vertebrata</taxon>
        <taxon>Euteleostomi</taxon>
        <taxon>Amphibia</taxon>
        <taxon>Batrachia</taxon>
        <taxon>Caudata</taxon>
        <taxon>Salamandroidea</taxon>
        <taxon>Salamandridae</taxon>
        <taxon>Pleurodelinae</taxon>
        <taxon>Pleurodeles</taxon>
    </lineage>
</organism>
<sequence>MGVQVRGELRKKSDMEMSDEEIVLKAWEVQVRRGWNFVIDTLLRGGVVLFPSDSSEDEAFCGDLAESTKEGTHPGSDPVKNVDIIDLLTPEADPDAPLPSQESGDEEEENETADLSSHECGDQRGEWSSWSGQDLFQTHSITHRSLPVLNESTLPLKIQRFISEATRAYYDCFYSTEITTDNLALAVPNTSGTRLMHGGVDPSTSRRQVRSSEAAYIHGPVSDRSPDSLAKPSMASPLSARSVAEQVALVPTMPVLPSVAVERPVMDPPSGFVLCSPLAAHVPKRFRLTVAALQYFDMFSLLPNTGRKRRRQSLVVWQRGFAVMASILFEDVPDKMQGLFDYGETIRKAHDDGPDGGWLLYDEKFRKLKADNPDVSWAMVHSELWNELCKPVSAVGPLYRSPAQPCKPAIAPAQRSKSAVAPTQPCKPPVAPAQPCKPPVAPAQPCKPPVVPAQPCKPSVVPAQPSKRAVAPAQPSKRAVAPAQASPLKNICFAYNQDMCLFGPGCFFQHICSNCGAEHSRVMCFELNAEEPAPKRSTSMLNL</sequence>
<dbReference type="GO" id="GO:0008270">
    <property type="term" value="F:zinc ion binding"/>
    <property type="evidence" value="ECO:0007669"/>
    <property type="project" value="UniProtKB-KW"/>
</dbReference>
<accession>A0AAV7PBY1</accession>
<feature type="compositionally biased region" description="Acidic residues" evidence="2">
    <location>
        <begin position="103"/>
        <end position="112"/>
    </location>
</feature>
<evidence type="ECO:0000256" key="1">
    <source>
        <dbReference type="PROSITE-ProRule" id="PRU00723"/>
    </source>
</evidence>
<evidence type="ECO:0000313" key="4">
    <source>
        <dbReference type="EMBL" id="KAJ1125832.1"/>
    </source>
</evidence>
<dbReference type="Proteomes" id="UP001066276">
    <property type="component" value="Chromosome 7"/>
</dbReference>
<feature type="compositionally biased region" description="Basic and acidic residues" evidence="2">
    <location>
        <begin position="116"/>
        <end position="125"/>
    </location>
</feature>
<reference evidence="4" key="1">
    <citation type="journal article" date="2022" name="bioRxiv">
        <title>Sequencing and chromosome-scale assembly of the giantPleurodeles waltlgenome.</title>
        <authorList>
            <person name="Brown T."/>
            <person name="Elewa A."/>
            <person name="Iarovenko S."/>
            <person name="Subramanian E."/>
            <person name="Araus A.J."/>
            <person name="Petzold A."/>
            <person name="Susuki M."/>
            <person name="Suzuki K.-i.T."/>
            <person name="Hayashi T."/>
            <person name="Toyoda A."/>
            <person name="Oliveira C."/>
            <person name="Osipova E."/>
            <person name="Leigh N.D."/>
            <person name="Simon A."/>
            <person name="Yun M.H."/>
        </authorList>
    </citation>
    <scope>NUCLEOTIDE SEQUENCE</scope>
    <source>
        <strain evidence="4">20211129_DDA</strain>
        <tissue evidence="4">Liver</tissue>
    </source>
</reference>
<proteinExistence type="predicted"/>
<dbReference type="InterPro" id="IPR000571">
    <property type="entry name" value="Znf_CCCH"/>
</dbReference>
<dbReference type="PROSITE" id="PS50103">
    <property type="entry name" value="ZF_C3H1"/>
    <property type="match status" value="1"/>
</dbReference>
<dbReference type="EMBL" id="JANPWB010000011">
    <property type="protein sequence ID" value="KAJ1125832.1"/>
    <property type="molecule type" value="Genomic_DNA"/>
</dbReference>
<dbReference type="PANTHER" id="PTHR35558">
    <property type="entry name" value="SGNH_HYDRO DOMAIN-CONTAINING PROTEIN"/>
    <property type="match status" value="1"/>
</dbReference>
<protein>
    <recommendedName>
        <fullName evidence="3">C3H1-type domain-containing protein</fullName>
    </recommendedName>
</protein>
<keyword evidence="1" id="KW-0862">Zinc</keyword>
<evidence type="ECO:0000259" key="3">
    <source>
        <dbReference type="PROSITE" id="PS50103"/>
    </source>
</evidence>
<comment type="caution">
    <text evidence="4">The sequence shown here is derived from an EMBL/GenBank/DDBJ whole genome shotgun (WGS) entry which is preliminary data.</text>
</comment>
<feature type="zinc finger region" description="C3H1-type" evidence="1">
    <location>
        <begin position="486"/>
        <end position="513"/>
    </location>
</feature>
<evidence type="ECO:0000256" key="2">
    <source>
        <dbReference type="SAM" id="MobiDB-lite"/>
    </source>
</evidence>
<feature type="region of interest" description="Disordered" evidence="2">
    <location>
        <begin position="90"/>
        <end position="126"/>
    </location>
</feature>
<gene>
    <name evidence="4" type="ORF">NDU88_004249</name>
</gene>
<dbReference type="AlphaFoldDB" id="A0AAV7PBY1"/>